<evidence type="ECO:0000313" key="1">
    <source>
        <dbReference type="EMBL" id="CAG8821378.1"/>
    </source>
</evidence>
<proteinExistence type="predicted"/>
<reference evidence="1 2" key="1">
    <citation type="submission" date="2021-06" db="EMBL/GenBank/DDBJ databases">
        <authorList>
            <person name="Kallberg Y."/>
            <person name="Tangrot J."/>
            <person name="Rosling A."/>
        </authorList>
    </citation>
    <scope>NUCLEOTIDE SEQUENCE [LARGE SCALE GENOMIC DNA]</scope>
    <source>
        <strain evidence="1 2">120-4 pot B 10/14</strain>
    </source>
</reference>
<keyword evidence="2" id="KW-1185">Reference proteome</keyword>
<evidence type="ECO:0000313" key="2">
    <source>
        <dbReference type="Proteomes" id="UP000789901"/>
    </source>
</evidence>
<dbReference type="Proteomes" id="UP000789901">
    <property type="component" value="Unassembled WGS sequence"/>
</dbReference>
<name>A0ABN7W8V8_GIGMA</name>
<comment type="caution">
    <text evidence="1">The sequence shown here is derived from an EMBL/GenBank/DDBJ whole genome shotgun (WGS) entry which is preliminary data.</text>
</comment>
<gene>
    <name evidence="1" type="ORF">GMARGA_LOCUS27816</name>
</gene>
<organism evidence="1 2">
    <name type="scientific">Gigaspora margarita</name>
    <dbReference type="NCBI Taxonomy" id="4874"/>
    <lineage>
        <taxon>Eukaryota</taxon>
        <taxon>Fungi</taxon>
        <taxon>Fungi incertae sedis</taxon>
        <taxon>Mucoromycota</taxon>
        <taxon>Glomeromycotina</taxon>
        <taxon>Glomeromycetes</taxon>
        <taxon>Diversisporales</taxon>
        <taxon>Gigasporaceae</taxon>
        <taxon>Gigaspora</taxon>
    </lineage>
</organism>
<sequence>MPVTEYFITSEEIARPLNETKRFSKENLAKCTLTKKTGKTRNSIAAITDVRED</sequence>
<feature type="non-terminal residue" evidence="1">
    <location>
        <position position="53"/>
    </location>
</feature>
<dbReference type="EMBL" id="CAJVQB010034594">
    <property type="protein sequence ID" value="CAG8821378.1"/>
    <property type="molecule type" value="Genomic_DNA"/>
</dbReference>
<protein>
    <submittedName>
        <fullName evidence="1">32787_t:CDS:1</fullName>
    </submittedName>
</protein>
<accession>A0ABN7W8V8</accession>